<evidence type="ECO:0000256" key="1">
    <source>
        <dbReference type="SAM" id="Phobius"/>
    </source>
</evidence>
<accession>A0A2N8SXC6</accession>
<sequence length="164" mass="17737">MPMNDRCRLLAGLLLLAGSPFLHAHGLDVLAQRSGERLTGIALYSDRTPAAGIFVEALDADGRSGSLAEGKTDTAGRFELQVPAVSRIRVVAEGEEGHRATALASDVPAAGANHETLLLLREDIGRLEQRLWWRDVLGGLGYLLGIFGLWALWRSRRGSAEGRR</sequence>
<feature type="signal peptide" evidence="2">
    <location>
        <begin position="1"/>
        <end position="24"/>
    </location>
</feature>
<dbReference type="Proteomes" id="UP000236023">
    <property type="component" value="Unassembled WGS sequence"/>
</dbReference>
<dbReference type="AlphaFoldDB" id="A0A2N8SXC6"/>
<proteinExistence type="predicted"/>
<keyword evidence="1" id="KW-0812">Transmembrane</keyword>
<feature type="chain" id="PRO_5014958050" description="Carboxypeptidase regulatory-like domain-containing protein" evidence="2">
    <location>
        <begin position="25"/>
        <end position="164"/>
    </location>
</feature>
<keyword evidence="2" id="KW-0732">Signal</keyword>
<comment type="caution">
    <text evidence="3">The sequence shown here is derived from an EMBL/GenBank/DDBJ whole genome shotgun (WGS) entry which is preliminary data.</text>
</comment>
<organism evidence="3 4">
    <name type="scientific">Stutzerimonas stutzeri</name>
    <name type="common">Pseudomonas stutzeri</name>
    <dbReference type="NCBI Taxonomy" id="316"/>
    <lineage>
        <taxon>Bacteria</taxon>
        <taxon>Pseudomonadati</taxon>
        <taxon>Pseudomonadota</taxon>
        <taxon>Gammaproteobacteria</taxon>
        <taxon>Pseudomonadales</taxon>
        <taxon>Pseudomonadaceae</taxon>
        <taxon>Stutzerimonas</taxon>
    </lineage>
</organism>
<gene>
    <name evidence="3" type="ORF">CXK94_17045</name>
</gene>
<evidence type="ECO:0008006" key="5">
    <source>
        <dbReference type="Google" id="ProtNLM"/>
    </source>
</evidence>
<dbReference type="EMBL" id="POUT01000010">
    <property type="protein sequence ID" value="PNG07143.1"/>
    <property type="molecule type" value="Genomic_DNA"/>
</dbReference>
<evidence type="ECO:0000313" key="4">
    <source>
        <dbReference type="Proteomes" id="UP000236023"/>
    </source>
</evidence>
<reference evidence="3 4" key="1">
    <citation type="submission" date="2018-01" db="EMBL/GenBank/DDBJ databases">
        <title>Denitrification phenotypes of diverse strains of Pseudomonas stutzeri.</title>
        <authorList>
            <person name="Milligan D.A."/>
            <person name="Bergaust L."/>
            <person name="Bakken L.R."/>
            <person name="Frostegard A."/>
        </authorList>
    </citation>
    <scope>NUCLEOTIDE SEQUENCE [LARGE SCALE GENOMIC DNA]</scope>
    <source>
        <strain evidence="3 4">24a75</strain>
    </source>
</reference>
<keyword evidence="1" id="KW-1133">Transmembrane helix</keyword>
<feature type="transmembrane region" description="Helical" evidence="1">
    <location>
        <begin position="131"/>
        <end position="153"/>
    </location>
</feature>
<evidence type="ECO:0000313" key="3">
    <source>
        <dbReference type="EMBL" id="PNG07143.1"/>
    </source>
</evidence>
<keyword evidence="1" id="KW-0472">Membrane</keyword>
<name>A0A2N8SXC6_STUST</name>
<protein>
    <recommendedName>
        <fullName evidence="5">Carboxypeptidase regulatory-like domain-containing protein</fullName>
    </recommendedName>
</protein>
<evidence type="ECO:0000256" key="2">
    <source>
        <dbReference type="SAM" id="SignalP"/>
    </source>
</evidence>